<dbReference type="InterPro" id="IPR006282">
    <property type="entry name" value="Thi_PPkinase"/>
</dbReference>
<dbReference type="CDD" id="cd07995">
    <property type="entry name" value="TPK"/>
    <property type="match status" value="1"/>
</dbReference>
<dbReference type="AlphaFoldDB" id="Q168R8"/>
<keyword evidence="2" id="KW-0547">Nucleotide-binding</keyword>
<evidence type="ECO:0000256" key="3">
    <source>
        <dbReference type="ARBA" id="ARBA00022777"/>
    </source>
</evidence>
<dbReference type="SUPFAM" id="SSF63862">
    <property type="entry name" value="Thiamin pyrophosphokinase, substrate-binding domain"/>
    <property type="match status" value="1"/>
</dbReference>
<dbReference type="InterPro" id="IPR007373">
    <property type="entry name" value="Thiamin_PyroPKinase_B1-bd"/>
</dbReference>
<protein>
    <recommendedName>
        <fullName evidence="5">Thiamine diphosphokinase</fullName>
        <ecNumber evidence="5">2.7.6.2</ecNumber>
    </recommendedName>
</protein>
<dbReference type="InterPro" id="IPR007371">
    <property type="entry name" value="TPK_catalytic"/>
</dbReference>
<dbReference type="KEGG" id="rde:RD1_1915"/>
<evidence type="ECO:0000313" key="7">
    <source>
        <dbReference type="EMBL" id="ABG31525.1"/>
    </source>
</evidence>
<dbReference type="SUPFAM" id="SSF63999">
    <property type="entry name" value="Thiamin pyrophosphokinase, catalytic domain"/>
    <property type="match status" value="1"/>
</dbReference>
<dbReference type="GO" id="GO:0030975">
    <property type="term" value="F:thiamine binding"/>
    <property type="evidence" value="ECO:0007669"/>
    <property type="project" value="InterPro"/>
</dbReference>
<dbReference type="GO" id="GO:0004788">
    <property type="term" value="F:thiamine diphosphokinase activity"/>
    <property type="evidence" value="ECO:0007669"/>
    <property type="project" value="UniProtKB-UniRule"/>
</dbReference>
<organism evidence="7 8">
    <name type="scientific">Roseobacter denitrificans (strain ATCC 33942 / OCh 114)</name>
    <name type="common">Erythrobacter sp. (strain OCh 114)</name>
    <name type="synonym">Roseobacter denitrificans</name>
    <dbReference type="NCBI Taxonomy" id="375451"/>
    <lineage>
        <taxon>Bacteria</taxon>
        <taxon>Pseudomonadati</taxon>
        <taxon>Pseudomonadota</taxon>
        <taxon>Alphaproteobacteria</taxon>
        <taxon>Rhodobacterales</taxon>
        <taxon>Roseobacteraceae</taxon>
        <taxon>Roseobacter</taxon>
    </lineage>
</organism>
<dbReference type="GO" id="GO:0016301">
    <property type="term" value="F:kinase activity"/>
    <property type="evidence" value="ECO:0007669"/>
    <property type="project" value="UniProtKB-KW"/>
</dbReference>
<gene>
    <name evidence="7" type="primary">thiN</name>
    <name evidence="7" type="ordered locus">RD1_1915</name>
</gene>
<name>Q168R8_ROSDO</name>
<accession>Q168R8</accession>
<dbReference type="Pfam" id="PF04263">
    <property type="entry name" value="TPK_catalytic"/>
    <property type="match status" value="1"/>
</dbReference>
<dbReference type="Proteomes" id="UP000007029">
    <property type="component" value="Chromosome"/>
</dbReference>
<evidence type="ECO:0000256" key="4">
    <source>
        <dbReference type="ARBA" id="ARBA00022840"/>
    </source>
</evidence>
<evidence type="ECO:0000313" key="8">
    <source>
        <dbReference type="Proteomes" id="UP000007029"/>
    </source>
</evidence>
<dbReference type="InterPro" id="IPR036759">
    <property type="entry name" value="TPK_catalytic_sf"/>
</dbReference>
<keyword evidence="4" id="KW-0067">ATP-binding</keyword>
<dbReference type="InterPro" id="IPR036371">
    <property type="entry name" value="TPK_B1-bd_sf"/>
</dbReference>
<dbReference type="InterPro" id="IPR053149">
    <property type="entry name" value="TPK"/>
</dbReference>
<dbReference type="HOGENOM" id="CLU_044237_1_1_5"/>
<dbReference type="OrthoDB" id="7057856at2"/>
<dbReference type="PANTHER" id="PTHR41299">
    <property type="entry name" value="THIAMINE PYROPHOSPHOKINASE"/>
    <property type="match status" value="1"/>
</dbReference>
<sequence length="236" mass="24648">MTYTCVETTKPLTLIGGGEATADDLASALALAPTCVAADSGAHLALEAGVDLAAVIGDMDSISASARARIAPQRFHHIAEQDSTDFDKALRHIKAPLIIAVGFSGGRVDHGLAALNTLVCRADRHVVLLGAQDIIFLCPPAFQVPTPEGTRVSLFPMGAVQGRSEGLFWPIDGIDFAPGARTGTSNRATGPVSLEMDAPVMLCIMPRAFLQPVVQALSATRRWPAPAAPHKGPLQS</sequence>
<evidence type="ECO:0000259" key="6">
    <source>
        <dbReference type="SMART" id="SM00983"/>
    </source>
</evidence>
<dbReference type="EC" id="2.7.6.2" evidence="5"/>
<dbReference type="NCBIfam" id="TIGR01378">
    <property type="entry name" value="thi_PPkinase"/>
    <property type="match status" value="1"/>
</dbReference>
<dbReference type="PANTHER" id="PTHR41299:SF1">
    <property type="entry name" value="THIAMINE PYROPHOSPHOKINASE"/>
    <property type="match status" value="1"/>
</dbReference>
<dbReference type="STRING" id="375451.RD1_1915"/>
<dbReference type="SMART" id="SM00983">
    <property type="entry name" value="TPK_B1_binding"/>
    <property type="match status" value="1"/>
</dbReference>
<feature type="domain" description="Thiamin pyrophosphokinase thiamin-binding" evidence="6">
    <location>
        <begin position="130"/>
        <end position="200"/>
    </location>
</feature>
<dbReference type="Gene3D" id="3.40.50.10240">
    <property type="entry name" value="Thiamin pyrophosphokinase, catalytic domain"/>
    <property type="match status" value="1"/>
</dbReference>
<dbReference type="EMBL" id="CP000362">
    <property type="protein sequence ID" value="ABG31525.1"/>
    <property type="molecule type" value="Genomic_DNA"/>
</dbReference>
<evidence type="ECO:0000256" key="2">
    <source>
        <dbReference type="ARBA" id="ARBA00022741"/>
    </source>
</evidence>
<proteinExistence type="predicted"/>
<evidence type="ECO:0000256" key="5">
    <source>
        <dbReference type="NCBIfam" id="TIGR01378"/>
    </source>
</evidence>
<keyword evidence="1 7" id="KW-0808">Transferase</keyword>
<dbReference type="eggNOG" id="COG1564">
    <property type="taxonomic scope" value="Bacteria"/>
</dbReference>
<evidence type="ECO:0000256" key="1">
    <source>
        <dbReference type="ARBA" id="ARBA00022679"/>
    </source>
</evidence>
<dbReference type="GO" id="GO:0006772">
    <property type="term" value="P:thiamine metabolic process"/>
    <property type="evidence" value="ECO:0007669"/>
    <property type="project" value="UniProtKB-UniRule"/>
</dbReference>
<dbReference type="GO" id="GO:0005524">
    <property type="term" value="F:ATP binding"/>
    <property type="evidence" value="ECO:0007669"/>
    <property type="project" value="UniProtKB-KW"/>
</dbReference>
<dbReference type="GO" id="GO:0009229">
    <property type="term" value="P:thiamine diphosphate biosynthetic process"/>
    <property type="evidence" value="ECO:0007669"/>
    <property type="project" value="InterPro"/>
</dbReference>
<dbReference type="RefSeq" id="WP_011568142.1">
    <property type="nucleotide sequence ID" value="NC_008209.1"/>
</dbReference>
<keyword evidence="8" id="KW-1185">Reference proteome</keyword>
<reference evidence="7 8" key="1">
    <citation type="journal article" date="2007" name="J. Bacteriol.">
        <title>The complete genome sequence of Roseobacter denitrificans reveals a mixotrophic rather than photosynthetic metabolism.</title>
        <authorList>
            <person name="Swingley W.D."/>
            <person name="Sadekar S."/>
            <person name="Mastrian S.D."/>
            <person name="Matthies H.J."/>
            <person name="Hao J."/>
            <person name="Ramos H."/>
            <person name="Acharya C.R."/>
            <person name="Conrad A.L."/>
            <person name="Taylor H.L."/>
            <person name="Dejesa L.C."/>
            <person name="Shah M.K."/>
            <person name="O'huallachain M.E."/>
            <person name="Lince M.T."/>
            <person name="Blankenship R.E."/>
            <person name="Beatty J.T."/>
            <person name="Touchman J.W."/>
        </authorList>
    </citation>
    <scope>NUCLEOTIDE SEQUENCE [LARGE SCALE GENOMIC DNA]</scope>
    <source>
        <strain evidence="8">ATCC 33942 / OCh 114</strain>
    </source>
</reference>
<keyword evidence="3 7" id="KW-0418">Kinase</keyword>